<proteinExistence type="inferred from homology"/>
<feature type="transmembrane region" description="Helical" evidence="8">
    <location>
        <begin position="75"/>
        <end position="95"/>
    </location>
</feature>
<dbReference type="EMBL" id="JAAGXA010000004">
    <property type="protein sequence ID" value="NEN78050.1"/>
    <property type="molecule type" value="Genomic_DNA"/>
</dbReference>
<accession>A0A6P0HIE2</accession>
<feature type="transmembrane region" description="Helical" evidence="8">
    <location>
        <begin position="248"/>
        <end position="275"/>
    </location>
</feature>
<keyword evidence="6 8" id="KW-1133">Transmembrane helix</keyword>
<evidence type="ECO:0000256" key="3">
    <source>
        <dbReference type="ARBA" id="ARBA00022448"/>
    </source>
</evidence>
<feature type="transmembrane region" description="Helical" evidence="8">
    <location>
        <begin position="314"/>
        <end position="334"/>
    </location>
</feature>
<keyword evidence="3" id="KW-0813">Transport</keyword>
<sequence length="342" mass="35066">MLLGSQRAHVGVDRRELAVCAVLLVAALGLGFVGLWAGDFPVTPGEVAGALLGAPFPAVEPIVYTVVVEWHLPRVVAALVFGAALAASGAIFQTITRNPLASPDVMGLANGSFTGMLLGLVLLGGAWAGIMAGALVGGLVTAGLVYVLALRDGLRDFRFIVVGIGVSAFLAALNSWILLRIDVETALFASAWGAGTLNNATAGAVWPAASVLVVLLLLLPWGVASLRQLELGDDLARSTGLALDRHRAALLLLAVALVSAVTTVAGPIAFVALAAPQIARRLVRSPGIPLAASCCTGAVLLLGADLVAQHVVPLTVPVGVVTVVIGGAYLTWLLRREMRTDR</sequence>
<dbReference type="InterPro" id="IPR000522">
    <property type="entry name" value="ABC_transptr_permease_BtuC"/>
</dbReference>
<feature type="transmembrane region" description="Helical" evidence="8">
    <location>
        <begin position="159"/>
        <end position="179"/>
    </location>
</feature>
<dbReference type="AlphaFoldDB" id="A0A6P0HIE2"/>
<comment type="similarity">
    <text evidence="2">Belongs to the binding-protein-dependent transport system permease family. FecCD subfamily.</text>
</comment>
<dbReference type="InterPro" id="IPR037294">
    <property type="entry name" value="ABC_BtuC-like"/>
</dbReference>
<gene>
    <name evidence="9" type="ORF">G3T38_07150</name>
</gene>
<dbReference type="GO" id="GO:0022857">
    <property type="term" value="F:transmembrane transporter activity"/>
    <property type="evidence" value="ECO:0007669"/>
    <property type="project" value="InterPro"/>
</dbReference>
<evidence type="ECO:0000313" key="9">
    <source>
        <dbReference type="EMBL" id="NEN78050.1"/>
    </source>
</evidence>
<reference evidence="9 10" key="1">
    <citation type="journal article" date="2014" name="Int. J. Syst. Evol. Microbiol.">
        <title>Nocardioides zeae sp. nov., isolated from the stem of Zea mays.</title>
        <authorList>
            <person name="Glaeser S.P."/>
            <person name="McInroy J.A."/>
            <person name="Busse H.J."/>
            <person name="Kampfer P."/>
        </authorList>
    </citation>
    <scope>NUCLEOTIDE SEQUENCE [LARGE SCALE GENOMIC DNA]</scope>
    <source>
        <strain evidence="9 10">JCM 30728</strain>
    </source>
</reference>
<evidence type="ECO:0000256" key="7">
    <source>
        <dbReference type="ARBA" id="ARBA00023136"/>
    </source>
</evidence>
<keyword evidence="10" id="KW-1185">Reference proteome</keyword>
<dbReference type="PANTHER" id="PTHR30472:SF24">
    <property type="entry name" value="FERRIC ENTEROBACTIN TRANSPORT SYSTEM PERMEASE PROTEIN FEPG"/>
    <property type="match status" value="1"/>
</dbReference>
<evidence type="ECO:0000256" key="4">
    <source>
        <dbReference type="ARBA" id="ARBA00022475"/>
    </source>
</evidence>
<evidence type="ECO:0000256" key="5">
    <source>
        <dbReference type="ARBA" id="ARBA00022692"/>
    </source>
</evidence>
<evidence type="ECO:0000256" key="1">
    <source>
        <dbReference type="ARBA" id="ARBA00004651"/>
    </source>
</evidence>
<feature type="transmembrane region" description="Helical" evidence="8">
    <location>
        <begin position="116"/>
        <end position="147"/>
    </location>
</feature>
<feature type="transmembrane region" description="Helical" evidence="8">
    <location>
        <begin position="287"/>
        <end position="308"/>
    </location>
</feature>
<dbReference type="Proteomes" id="UP000468687">
    <property type="component" value="Unassembled WGS sequence"/>
</dbReference>
<dbReference type="Pfam" id="PF01032">
    <property type="entry name" value="FecCD"/>
    <property type="match status" value="1"/>
</dbReference>
<evidence type="ECO:0000256" key="8">
    <source>
        <dbReference type="SAM" id="Phobius"/>
    </source>
</evidence>
<feature type="transmembrane region" description="Helical" evidence="8">
    <location>
        <begin position="17"/>
        <end position="37"/>
    </location>
</feature>
<evidence type="ECO:0000256" key="2">
    <source>
        <dbReference type="ARBA" id="ARBA00007935"/>
    </source>
</evidence>
<feature type="transmembrane region" description="Helical" evidence="8">
    <location>
        <begin position="200"/>
        <end position="223"/>
    </location>
</feature>
<evidence type="ECO:0000313" key="10">
    <source>
        <dbReference type="Proteomes" id="UP000468687"/>
    </source>
</evidence>
<dbReference type="GO" id="GO:0033214">
    <property type="term" value="P:siderophore-iron import into cell"/>
    <property type="evidence" value="ECO:0007669"/>
    <property type="project" value="TreeGrafter"/>
</dbReference>
<keyword evidence="5 8" id="KW-0812">Transmembrane</keyword>
<dbReference type="CDD" id="cd06550">
    <property type="entry name" value="TM_ABC_iron-siderophores_like"/>
    <property type="match status" value="1"/>
</dbReference>
<protein>
    <submittedName>
        <fullName evidence="9">Iron chelate uptake ABC transporter family permease subunit</fullName>
    </submittedName>
</protein>
<organism evidence="9 10">
    <name type="scientific">Nocardioides zeae</name>
    <dbReference type="NCBI Taxonomy" id="1457234"/>
    <lineage>
        <taxon>Bacteria</taxon>
        <taxon>Bacillati</taxon>
        <taxon>Actinomycetota</taxon>
        <taxon>Actinomycetes</taxon>
        <taxon>Propionibacteriales</taxon>
        <taxon>Nocardioidaceae</taxon>
        <taxon>Nocardioides</taxon>
    </lineage>
</organism>
<dbReference type="PANTHER" id="PTHR30472">
    <property type="entry name" value="FERRIC ENTEROBACTIN TRANSPORT SYSTEM PERMEASE PROTEIN"/>
    <property type="match status" value="1"/>
</dbReference>
<dbReference type="GO" id="GO:0005886">
    <property type="term" value="C:plasma membrane"/>
    <property type="evidence" value="ECO:0007669"/>
    <property type="project" value="UniProtKB-SubCell"/>
</dbReference>
<dbReference type="SUPFAM" id="SSF81345">
    <property type="entry name" value="ABC transporter involved in vitamin B12 uptake, BtuC"/>
    <property type="match status" value="1"/>
</dbReference>
<comment type="caution">
    <text evidence="9">The sequence shown here is derived from an EMBL/GenBank/DDBJ whole genome shotgun (WGS) entry which is preliminary data.</text>
</comment>
<dbReference type="Gene3D" id="1.10.3470.10">
    <property type="entry name" value="ABC transporter involved in vitamin B12 uptake, BtuC"/>
    <property type="match status" value="1"/>
</dbReference>
<comment type="subcellular location">
    <subcellularLocation>
        <location evidence="1">Cell membrane</location>
        <topology evidence="1">Multi-pass membrane protein</topology>
    </subcellularLocation>
</comment>
<evidence type="ECO:0000256" key="6">
    <source>
        <dbReference type="ARBA" id="ARBA00022989"/>
    </source>
</evidence>
<name>A0A6P0HIE2_9ACTN</name>
<keyword evidence="4" id="KW-1003">Cell membrane</keyword>
<keyword evidence="7 8" id="KW-0472">Membrane</keyword>